<evidence type="ECO:0000256" key="4">
    <source>
        <dbReference type="ARBA" id="ARBA00023163"/>
    </source>
</evidence>
<keyword evidence="3" id="KW-0238">DNA-binding</keyword>
<evidence type="ECO:0000256" key="2">
    <source>
        <dbReference type="ARBA" id="ARBA00023015"/>
    </source>
</evidence>
<dbReference type="Pfam" id="PF00126">
    <property type="entry name" value="HTH_1"/>
    <property type="match status" value="1"/>
</dbReference>
<reference evidence="6 7" key="1">
    <citation type="submission" date="2021-03" db="EMBL/GenBank/DDBJ databases">
        <authorList>
            <person name="Xin L."/>
        </authorList>
    </citation>
    <scope>NUCLEOTIDE SEQUENCE [LARGE SCALE GENOMIC DNA]</scope>
    <source>
        <strain evidence="6 7">XHU 5031</strain>
    </source>
</reference>
<feature type="domain" description="HTH lysR-type" evidence="5">
    <location>
        <begin position="1"/>
        <end position="58"/>
    </location>
</feature>
<keyword evidence="7" id="KW-1185">Reference proteome</keyword>
<dbReference type="PRINTS" id="PR00039">
    <property type="entry name" value="HTHLYSR"/>
</dbReference>
<protein>
    <submittedName>
        <fullName evidence="6">LysR family transcriptional regulator</fullName>
    </submittedName>
</protein>
<dbReference type="CDD" id="cd05466">
    <property type="entry name" value="PBP2_LTTR_substrate"/>
    <property type="match status" value="1"/>
</dbReference>
<dbReference type="Pfam" id="PF03466">
    <property type="entry name" value="LysR_substrate"/>
    <property type="match status" value="1"/>
</dbReference>
<reference evidence="7" key="2">
    <citation type="submission" date="2023-07" db="EMBL/GenBank/DDBJ databases">
        <title>Myceligenerans salitolerans sp. nov., a halotolerant actinomycete isolated from a salt lake in Xinjiang, China.</title>
        <authorList>
            <person name="Guan T."/>
        </authorList>
    </citation>
    <scope>NUCLEOTIDE SEQUENCE [LARGE SCALE GENOMIC DNA]</scope>
    <source>
        <strain evidence="7">XHU 5031</strain>
    </source>
</reference>
<dbReference type="PANTHER" id="PTHR30346:SF28">
    <property type="entry name" value="HTH-TYPE TRANSCRIPTIONAL REGULATOR CYNR"/>
    <property type="match status" value="1"/>
</dbReference>
<dbReference type="Proteomes" id="UP000664617">
    <property type="component" value="Unassembled WGS sequence"/>
</dbReference>
<comment type="similarity">
    <text evidence="1">Belongs to the LysR transcriptional regulatory family.</text>
</comment>
<dbReference type="InterPro" id="IPR000847">
    <property type="entry name" value="LysR_HTH_N"/>
</dbReference>
<dbReference type="SUPFAM" id="SSF53850">
    <property type="entry name" value="Periplasmic binding protein-like II"/>
    <property type="match status" value="1"/>
</dbReference>
<proteinExistence type="inferred from homology"/>
<name>A0ABS3IAQ1_9MICO</name>
<evidence type="ECO:0000313" key="7">
    <source>
        <dbReference type="Proteomes" id="UP000664617"/>
    </source>
</evidence>
<dbReference type="Gene3D" id="1.10.10.10">
    <property type="entry name" value="Winged helix-like DNA-binding domain superfamily/Winged helix DNA-binding domain"/>
    <property type="match status" value="1"/>
</dbReference>
<evidence type="ECO:0000259" key="5">
    <source>
        <dbReference type="PROSITE" id="PS50931"/>
    </source>
</evidence>
<gene>
    <name evidence="6" type="ORF">J0911_13815</name>
</gene>
<dbReference type="InterPro" id="IPR036390">
    <property type="entry name" value="WH_DNA-bd_sf"/>
</dbReference>
<dbReference type="PROSITE" id="PS50931">
    <property type="entry name" value="HTH_LYSR"/>
    <property type="match status" value="1"/>
</dbReference>
<dbReference type="SUPFAM" id="SSF46785">
    <property type="entry name" value="Winged helix' DNA-binding domain"/>
    <property type="match status" value="1"/>
</dbReference>
<comment type="caution">
    <text evidence="6">The sequence shown here is derived from an EMBL/GenBank/DDBJ whole genome shotgun (WGS) entry which is preliminary data.</text>
</comment>
<dbReference type="EMBL" id="JAFMPK010000047">
    <property type="protein sequence ID" value="MBO0610105.1"/>
    <property type="molecule type" value="Genomic_DNA"/>
</dbReference>
<evidence type="ECO:0000256" key="3">
    <source>
        <dbReference type="ARBA" id="ARBA00023125"/>
    </source>
</evidence>
<evidence type="ECO:0000256" key="1">
    <source>
        <dbReference type="ARBA" id="ARBA00009437"/>
    </source>
</evidence>
<keyword evidence="2" id="KW-0805">Transcription regulation</keyword>
<keyword evidence="4" id="KW-0804">Transcription</keyword>
<sequence length="302" mass="32674">MELRELRYFAAVVEAGSLTAAAERLHLSQPPLSVAVAKLEREVGVPLLVRTSRGVEPTSAGSFLRDAAARILDEVDDVTAALRRFGAGVAGTITLAAVPVLMWHRVPGLLREHAAEAPSLEIRLVDPPPWTAIDLLARRQVDLAGVVVADHRRFAARHRPAFDVADWGEVPLVAVLPPDGSDAPDPYPLRAFDGEQLVLPRRASAVPSLPEEVEAAFRRHGITPGSVRTVETIQAGLPLIEAGVARGILPDPDRASLARFDVVVRRLDPEPRPLRALVLSRAGSDDPGVRRVLERISGHRDR</sequence>
<accession>A0ABS3IAQ1</accession>
<dbReference type="InterPro" id="IPR036388">
    <property type="entry name" value="WH-like_DNA-bd_sf"/>
</dbReference>
<dbReference type="InterPro" id="IPR005119">
    <property type="entry name" value="LysR_subst-bd"/>
</dbReference>
<organism evidence="6 7">
    <name type="scientific">Myceligenerans salitolerans</name>
    <dbReference type="NCBI Taxonomy" id="1230528"/>
    <lineage>
        <taxon>Bacteria</taxon>
        <taxon>Bacillati</taxon>
        <taxon>Actinomycetota</taxon>
        <taxon>Actinomycetes</taxon>
        <taxon>Micrococcales</taxon>
        <taxon>Promicromonosporaceae</taxon>
        <taxon>Myceligenerans</taxon>
    </lineage>
</organism>
<evidence type="ECO:0000313" key="6">
    <source>
        <dbReference type="EMBL" id="MBO0610105.1"/>
    </source>
</evidence>
<dbReference type="Gene3D" id="3.40.190.10">
    <property type="entry name" value="Periplasmic binding protein-like II"/>
    <property type="match status" value="2"/>
</dbReference>
<dbReference type="PANTHER" id="PTHR30346">
    <property type="entry name" value="TRANSCRIPTIONAL DUAL REGULATOR HCAR-RELATED"/>
    <property type="match status" value="1"/>
</dbReference>
<dbReference type="RefSeq" id="WP_207276049.1">
    <property type="nucleotide sequence ID" value="NZ_JAFMPK010000047.1"/>
</dbReference>